<dbReference type="InterPro" id="IPR035595">
    <property type="entry name" value="UDP_glycos_trans_CS"/>
</dbReference>
<dbReference type="GO" id="GO:0009718">
    <property type="term" value="P:anthocyanin-containing compound biosynthetic process"/>
    <property type="evidence" value="ECO:0007669"/>
    <property type="project" value="UniProtKB-UniPathway"/>
</dbReference>
<dbReference type="GO" id="GO:0005737">
    <property type="term" value="C:cytoplasm"/>
    <property type="evidence" value="ECO:0000318"/>
    <property type="project" value="GO_Central"/>
</dbReference>
<evidence type="ECO:0000256" key="3">
    <source>
        <dbReference type="ARBA" id="ARBA00022679"/>
    </source>
</evidence>
<accession>A0A2C9WIB0</accession>
<keyword evidence="3 5" id="KW-0808">Transferase</keyword>
<sequence>MADNQEIVSKTHVLVVSFPAQGHINPLIQFAKRLAFKGLKVTLLVFITNELHQIPSSSIRVETISFTPQTDNSNCIHGSFFKNLQDSVSANLPEFIAKQTKDGSPVSCIVYDSAMSWVLDIARELGVAGASFFTQSIAVCAIYYHLNEGKLKIPVEQPSVSLPGLPELDTYELPSFVYNTKDYPQVLSVLYSQFSNFREVDWIFFNTFNILEEEAMNWMRSLREIKAIGPTIPSVYIGKQLEDDKDYGCNLLKSNNDCIGWLNSKETGSVVFVSFGSAAALGEEQMTELAWGLKRSNTYFLWVVRETEEKKLPSNFVEETSEKGLVVQWCLQLEVLAHKAVGCFITHCGWNSTLEGLSLGVPMIAMPQWTDQSTNAKFIADVWKVGVRAKVDEKGLVSKEEVELCIKEIIVGEKGNEIRKNSDKWKKLAEEAVDTGGSSDKSIDEFVKELVNKSSQS</sequence>
<dbReference type="OrthoDB" id="5835829at2759"/>
<evidence type="ECO:0000313" key="7">
    <source>
        <dbReference type="EMBL" id="OAY59261.1"/>
    </source>
</evidence>
<keyword evidence="8" id="KW-1185">Reference proteome</keyword>
<dbReference type="Proteomes" id="UP000091857">
    <property type="component" value="Chromosome 1"/>
</dbReference>
<comment type="caution">
    <text evidence="7">The sequence shown here is derived from an EMBL/GenBank/DDBJ whole genome shotgun (WGS) entry which is preliminary data.</text>
</comment>
<evidence type="ECO:0000313" key="8">
    <source>
        <dbReference type="Proteomes" id="UP000091857"/>
    </source>
</evidence>
<dbReference type="PANTHER" id="PTHR11926">
    <property type="entry name" value="GLUCOSYL/GLUCURONOSYL TRANSFERASES"/>
    <property type="match status" value="1"/>
</dbReference>
<comment type="pathway">
    <text evidence="1">Pigment biosynthesis; anthocyanin biosynthesis.</text>
</comment>
<evidence type="ECO:0000256" key="1">
    <source>
        <dbReference type="ARBA" id="ARBA00004935"/>
    </source>
</evidence>
<dbReference type="Gene3D" id="3.40.50.2000">
    <property type="entry name" value="Glycogen Phosphorylase B"/>
    <property type="match status" value="2"/>
</dbReference>
<proteinExistence type="inferred from homology"/>
<dbReference type="PANTHER" id="PTHR11926:SF1560">
    <property type="entry name" value="UDP-GLYCOSYLTRANSFERASE 74E1-RELATED"/>
    <property type="match status" value="1"/>
</dbReference>
<dbReference type="PROSITE" id="PS00375">
    <property type="entry name" value="UDPGT"/>
    <property type="match status" value="1"/>
</dbReference>
<dbReference type="GO" id="GO:0080043">
    <property type="term" value="F:quercetin 3-O-glucosyltransferase activity"/>
    <property type="evidence" value="ECO:0000318"/>
    <property type="project" value="GO_Central"/>
</dbReference>
<dbReference type="GO" id="GO:0047213">
    <property type="term" value="F:anthocyanidin 3-O-glucosyltransferase activity"/>
    <property type="evidence" value="ECO:0007669"/>
    <property type="project" value="UniProtKB-EC"/>
</dbReference>
<name>A0A2C9WIB0_MANES</name>
<dbReference type="EMBL" id="CM004387">
    <property type="protein sequence ID" value="OAY59261.1"/>
    <property type="molecule type" value="Genomic_DNA"/>
</dbReference>
<dbReference type="GO" id="GO:0080044">
    <property type="term" value="F:quercetin 7-O-glucosyltransferase activity"/>
    <property type="evidence" value="ECO:0000318"/>
    <property type="project" value="GO_Central"/>
</dbReference>
<evidence type="ECO:0000256" key="4">
    <source>
        <dbReference type="ARBA" id="ARBA00047606"/>
    </source>
</evidence>
<reference evidence="8" key="1">
    <citation type="journal article" date="2016" name="Nat. Biotechnol.">
        <title>Sequencing wild and cultivated cassava and related species reveals extensive interspecific hybridization and genetic diversity.</title>
        <authorList>
            <person name="Bredeson J.V."/>
            <person name="Lyons J.B."/>
            <person name="Prochnik S.E."/>
            <person name="Wu G.A."/>
            <person name="Ha C.M."/>
            <person name="Edsinger-Gonzales E."/>
            <person name="Grimwood J."/>
            <person name="Schmutz J."/>
            <person name="Rabbi I.Y."/>
            <person name="Egesi C."/>
            <person name="Nauluvula P."/>
            <person name="Lebot V."/>
            <person name="Ndunguru J."/>
            <person name="Mkamilo G."/>
            <person name="Bart R.S."/>
            <person name="Setter T.L."/>
            <person name="Gleadow R.M."/>
            <person name="Kulakow P."/>
            <person name="Ferguson M.E."/>
            <person name="Rounsley S."/>
            <person name="Rokhsar D.S."/>
        </authorList>
    </citation>
    <scope>NUCLEOTIDE SEQUENCE [LARGE SCALE GENOMIC DNA]</scope>
    <source>
        <strain evidence="8">cv. AM560-2</strain>
    </source>
</reference>
<dbReference type="CDD" id="cd03784">
    <property type="entry name" value="GT1_Gtf-like"/>
    <property type="match status" value="1"/>
</dbReference>
<dbReference type="OMA" id="VCAIYYH"/>
<evidence type="ECO:0000256" key="2">
    <source>
        <dbReference type="ARBA" id="ARBA00009995"/>
    </source>
</evidence>
<dbReference type="AlphaFoldDB" id="A0A2C9WIB0"/>
<dbReference type="FunFam" id="3.40.50.2000:FF:000019">
    <property type="entry name" value="Glycosyltransferase"/>
    <property type="match status" value="1"/>
</dbReference>
<comment type="similarity">
    <text evidence="2 5">Belongs to the UDP-glycosyltransferase family.</text>
</comment>
<dbReference type="Pfam" id="PF00201">
    <property type="entry name" value="UDPGT"/>
    <property type="match status" value="1"/>
</dbReference>
<gene>
    <name evidence="7" type="ORF">MANES_01G018200v8</name>
</gene>
<protein>
    <recommendedName>
        <fullName evidence="6">Glycosyltransferase</fullName>
        <ecNumber evidence="6">2.4.1.-</ecNumber>
    </recommendedName>
</protein>
<keyword evidence="5" id="KW-0328">Glycosyltransferase</keyword>
<dbReference type="Gramene" id="Manes.01G018200.1.v8.1">
    <property type="protein sequence ID" value="Manes.01G018200.1.v8.1.CDS"/>
    <property type="gene ID" value="Manes.01G018200.v8.1"/>
</dbReference>
<organism evidence="7 8">
    <name type="scientific">Manihot esculenta</name>
    <name type="common">Cassava</name>
    <name type="synonym">Jatropha manihot</name>
    <dbReference type="NCBI Taxonomy" id="3983"/>
    <lineage>
        <taxon>Eukaryota</taxon>
        <taxon>Viridiplantae</taxon>
        <taxon>Streptophyta</taxon>
        <taxon>Embryophyta</taxon>
        <taxon>Tracheophyta</taxon>
        <taxon>Spermatophyta</taxon>
        <taxon>Magnoliopsida</taxon>
        <taxon>eudicotyledons</taxon>
        <taxon>Gunneridae</taxon>
        <taxon>Pentapetalae</taxon>
        <taxon>rosids</taxon>
        <taxon>fabids</taxon>
        <taxon>Malpighiales</taxon>
        <taxon>Euphorbiaceae</taxon>
        <taxon>Crotonoideae</taxon>
        <taxon>Manihoteae</taxon>
        <taxon>Manihot</taxon>
    </lineage>
</organism>
<comment type="catalytic activity">
    <reaction evidence="4">
        <text>an anthocyanidin + UDP-alpha-D-glucose + H(+) = an anthocyanidin 3-O-beta-D-glucoside + UDP</text>
        <dbReference type="Rhea" id="RHEA:20093"/>
        <dbReference type="ChEBI" id="CHEBI:15378"/>
        <dbReference type="ChEBI" id="CHEBI:16307"/>
        <dbReference type="ChEBI" id="CHEBI:58223"/>
        <dbReference type="ChEBI" id="CHEBI:58885"/>
        <dbReference type="ChEBI" id="CHEBI:143576"/>
        <dbReference type="EC" id="2.4.1.115"/>
    </reaction>
</comment>
<dbReference type="InterPro" id="IPR002213">
    <property type="entry name" value="UDP_glucos_trans"/>
</dbReference>
<dbReference type="EC" id="2.4.1.-" evidence="6"/>
<evidence type="ECO:0000256" key="6">
    <source>
        <dbReference type="RuleBase" id="RU362057"/>
    </source>
</evidence>
<dbReference type="UniPathway" id="UPA00009"/>
<evidence type="ECO:0000256" key="5">
    <source>
        <dbReference type="RuleBase" id="RU003718"/>
    </source>
</evidence>
<dbReference type="SUPFAM" id="SSF53756">
    <property type="entry name" value="UDP-Glycosyltransferase/glycogen phosphorylase"/>
    <property type="match status" value="1"/>
</dbReference>